<dbReference type="EMBL" id="BAZW01000071">
    <property type="protein sequence ID" value="GAO31954.1"/>
    <property type="molecule type" value="Genomic_DNA"/>
</dbReference>
<evidence type="ECO:0000313" key="2">
    <source>
        <dbReference type="EMBL" id="GAO31954.1"/>
    </source>
</evidence>
<evidence type="ECO:0000256" key="1">
    <source>
        <dbReference type="SAM" id="Phobius"/>
    </source>
</evidence>
<keyword evidence="3" id="KW-1185">Reference proteome</keyword>
<organism evidence="2 3">
    <name type="scientific">Geofilum rubicundum JCM 15548</name>
    <dbReference type="NCBI Taxonomy" id="1236989"/>
    <lineage>
        <taxon>Bacteria</taxon>
        <taxon>Pseudomonadati</taxon>
        <taxon>Bacteroidota</taxon>
        <taxon>Bacteroidia</taxon>
        <taxon>Marinilabiliales</taxon>
        <taxon>Marinilabiliaceae</taxon>
        <taxon>Geofilum</taxon>
    </lineage>
</organism>
<sequence length="427" mass="48766">MFKNLQNKKLKGGALYYAIFVMLVLGMLSILLLYYFELTFREDTLFYKDAELNDQLSSTITKISCYPEILPESGHIEMDVFGDGEALIQVSTSRWGLLRKVIATARWKHLIKSKVVLMAEVEESRPALWMPDRNRYVSLVGKSQIIGDVYMSELGLRRANIEGRYFEGSELHEGKMHISEKQMPQIKDEVFNWVQGYMAGDIRETDSIVDFQTIHGDRLVKQSYASNTLVLQSSKYLSLEQGAFHDNILILSSDTIEVWPSVELNDVVLIANVIVFKKGFEGRLQAFAKQSLIVEDNCKFLYPSYIGAISVSPDVEVTIGDSFQFNGGLVCFSNHAEEGKTILSVVKTDQIIGKVYTNGDLKISGKITGSLYCNRFVYQTQRAFYENFMMDLMIDEHLLPKEYASFCVGQELYKLRMVRKCQQYQPE</sequence>
<protein>
    <submittedName>
        <fullName evidence="2">Uncharacterized protein</fullName>
    </submittedName>
</protein>
<accession>A0A0E9M329</accession>
<dbReference type="OrthoDB" id="1004942at2"/>
<keyword evidence="1" id="KW-0472">Membrane</keyword>
<comment type="caution">
    <text evidence="2">The sequence shown here is derived from an EMBL/GenBank/DDBJ whole genome shotgun (WGS) entry which is preliminary data.</text>
</comment>
<gene>
    <name evidence="2" type="ORF">JCM15548_14369</name>
</gene>
<reference evidence="2 3" key="1">
    <citation type="journal article" date="2015" name="Microbes Environ.">
        <title>Distribution and evolution of nitrogen fixation genes in the phylum bacteroidetes.</title>
        <authorList>
            <person name="Inoue J."/>
            <person name="Oshima K."/>
            <person name="Suda W."/>
            <person name="Sakamoto M."/>
            <person name="Iino T."/>
            <person name="Noda S."/>
            <person name="Hongoh Y."/>
            <person name="Hattori M."/>
            <person name="Ohkuma M."/>
        </authorList>
    </citation>
    <scope>NUCLEOTIDE SEQUENCE [LARGE SCALE GENOMIC DNA]</scope>
    <source>
        <strain evidence="2">JCM 15548</strain>
    </source>
</reference>
<keyword evidence="1" id="KW-1133">Transmembrane helix</keyword>
<evidence type="ECO:0000313" key="3">
    <source>
        <dbReference type="Proteomes" id="UP000032900"/>
    </source>
</evidence>
<feature type="transmembrane region" description="Helical" evidence="1">
    <location>
        <begin position="12"/>
        <end position="36"/>
    </location>
</feature>
<proteinExistence type="predicted"/>
<name>A0A0E9M329_9BACT</name>
<dbReference type="AlphaFoldDB" id="A0A0E9M329"/>
<dbReference type="STRING" id="1236989.JCM15548_14369"/>
<keyword evidence="1" id="KW-0812">Transmembrane</keyword>
<dbReference type="Proteomes" id="UP000032900">
    <property type="component" value="Unassembled WGS sequence"/>
</dbReference>